<evidence type="ECO:0000313" key="2">
    <source>
        <dbReference type="Proteomes" id="UP000823775"/>
    </source>
</evidence>
<proteinExistence type="predicted"/>
<reference evidence="1 2" key="1">
    <citation type="journal article" date="2021" name="BMC Genomics">
        <title>Datura genome reveals duplications of psychoactive alkaloid biosynthetic genes and high mutation rate following tissue culture.</title>
        <authorList>
            <person name="Rajewski A."/>
            <person name="Carter-House D."/>
            <person name="Stajich J."/>
            <person name="Litt A."/>
        </authorList>
    </citation>
    <scope>NUCLEOTIDE SEQUENCE [LARGE SCALE GENOMIC DNA]</scope>
    <source>
        <strain evidence="1">AR-01</strain>
    </source>
</reference>
<accession>A0ABS8SCG7</accession>
<keyword evidence="2" id="KW-1185">Reference proteome</keyword>
<dbReference type="EMBL" id="JACEIK010000404">
    <property type="protein sequence ID" value="MCD7456467.1"/>
    <property type="molecule type" value="Genomic_DNA"/>
</dbReference>
<name>A0ABS8SCG7_DATST</name>
<dbReference type="Proteomes" id="UP000823775">
    <property type="component" value="Unassembled WGS sequence"/>
</dbReference>
<comment type="caution">
    <text evidence="1">The sequence shown here is derived from an EMBL/GenBank/DDBJ whole genome shotgun (WGS) entry which is preliminary data.</text>
</comment>
<protein>
    <submittedName>
        <fullName evidence="1">Uncharacterized protein</fullName>
    </submittedName>
</protein>
<sequence length="143" mass="15686">MLGILCVIQKAIDHVYIEPQLLAVVDQATTDQTRPSTARVKIEVDLLAELRERVRLLIKEPESNELKGHKIGNTTGENNASEDGDVQVVETLNNDNFVNPGHAKEVEEQPSGIKKNFTVDGVIKATLCDAIQVQIIANNCFPA</sequence>
<evidence type="ECO:0000313" key="1">
    <source>
        <dbReference type="EMBL" id="MCD7456467.1"/>
    </source>
</evidence>
<gene>
    <name evidence="1" type="ORF">HAX54_031863</name>
</gene>
<organism evidence="1 2">
    <name type="scientific">Datura stramonium</name>
    <name type="common">Jimsonweed</name>
    <name type="synonym">Common thornapple</name>
    <dbReference type="NCBI Taxonomy" id="4076"/>
    <lineage>
        <taxon>Eukaryota</taxon>
        <taxon>Viridiplantae</taxon>
        <taxon>Streptophyta</taxon>
        <taxon>Embryophyta</taxon>
        <taxon>Tracheophyta</taxon>
        <taxon>Spermatophyta</taxon>
        <taxon>Magnoliopsida</taxon>
        <taxon>eudicotyledons</taxon>
        <taxon>Gunneridae</taxon>
        <taxon>Pentapetalae</taxon>
        <taxon>asterids</taxon>
        <taxon>lamiids</taxon>
        <taxon>Solanales</taxon>
        <taxon>Solanaceae</taxon>
        <taxon>Solanoideae</taxon>
        <taxon>Datureae</taxon>
        <taxon>Datura</taxon>
    </lineage>
</organism>